<name>A0ABP5ICE4_9ACTN</name>
<dbReference type="InterPro" id="IPR013656">
    <property type="entry name" value="PAS_4"/>
</dbReference>
<evidence type="ECO:0000259" key="1">
    <source>
        <dbReference type="Pfam" id="PF08448"/>
    </source>
</evidence>
<dbReference type="Gene3D" id="3.30.450.20">
    <property type="entry name" value="PAS domain"/>
    <property type="match status" value="1"/>
</dbReference>
<reference evidence="3" key="1">
    <citation type="journal article" date="2019" name="Int. J. Syst. Evol. Microbiol.">
        <title>The Global Catalogue of Microorganisms (GCM) 10K type strain sequencing project: providing services to taxonomists for standard genome sequencing and annotation.</title>
        <authorList>
            <consortium name="The Broad Institute Genomics Platform"/>
            <consortium name="The Broad Institute Genome Sequencing Center for Infectious Disease"/>
            <person name="Wu L."/>
            <person name="Ma J."/>
        </authorList>
    </citation>
    <scope>NUCLEOTIDE SEQUENCE [LARGE SCALE GENOMIC DNA]</scope>
    <source>
        <strain evidence="3">JCM 15478</strain>
    </source>
</reference>
<dbReference type="InterPro" id="IPR029016">
    <property type="entry name" value="GAF-like_dom_sf"/>
</dbReference>
<gene>
    <name evidence="2" type="ORF">GCM10009801_65080</name>
</gene>
<dbReference type="SUPFAM" id="SSF55785">
    <property type="entry name" value="PYP-like sensor domain (PAS domain)"/>
    <property type="match status" value="1"/>
</dbReference>
<evidence type="ECO:0000313" key="3">
    <source>
        <dbReference type="Proteomes" id="UP001500016"/>
    </source>
</evidence>
<protein>
    <recommendedName>
        <fullName evidence="1">PAS fold-4 domain-containing protein</fullName>
    </recommendedName>
</protein>
<dbReference type="CDD" id="cd00130">
    <property type="entry name" value="PAS"/>
    <property type="match status" value="1"/>
</dbReference>
<organism evidence="2 3">
    <name type="scientific">Streptomyces albiaxialis</name>
    <dbReference type="NCBI Taxonomy" id="329523"/>
    <lineage>
        <taxon>Bacteria</taxon>
        <taxon>Bacillati</taxon>
        <taxon>Actinomycetota</taxon>
        <taxon>Actinomycetes</taxon>
        <taxon>Kitasatosporales</taxon>
        <taxon>Streptomycetaceae</taxon>
        <taxon>Streptomyces</taxon>
    </lineage>
</organism>
<dbReference type="Pfam" id="PF08448">
    <property type="entry name" value="PAS_4"/>
    <property type="match status" value="1"/>
</dbReference>
<dbReference type="Gene3D" id="3.30.450.40">
    <property type="match status" value="1"/>
</dbReference>
<dbReference type="InterPro" id="IPR000014">
    <property type="entry name" value="PAS"/>
</dbReference>
<sequence length="404" mass="43025">MAGVEEYGSELADFRRRVEELKSARALPQGEPMSALDAALFELQHVVDVLWPRYVQLLAASGRHGGGEHPDTREQQLLRALFQRLPMPVVLLDRDGVVRRLNVAASELFAIRPGYASGRALTGALNHGVRAAFRSQVAAVARGEGARSLRVRLLGVPDPENPAGGELRATLTPLRPPREQRSAVLAVFQLAAQNAAAPATRPPGDVDGEVSVDGAPVHGDLVTRPPALSEMTRHAELLDLVDDMASELLVAASAQEAVERAAAVLQERFADWVVVDTRTDADGPLRRAAVRVSCDADPAVREAVAAQDPARVPLVVDAVERGREALQVRPEAPGVLGQDEGGAPVLVRTEASSLVCVPLELPSGTVLGALTLLRTGGRRPFAMAEAGAVSRMARHLALALHRWS</sequence>
<keyword evidence="3" id="KW-1185">Reference proteome</keyword>
<dbReference type="InterPro" id="IPR035965">
    <property type="entry name" value="PAS-like_dom_sf"/>
</dbReference>
<proteinExistence type="predicted"/>
<evidence type="ECO:0000313" key="2">
    <source>
        <dbReference type="EMBL" id="GAA2095893.1"/>
    </source>
</evidence>
<accession>A0ABP5ICE4</accession>
<feature type="domain" description="PAS fold-4" evidence="1">
    <location>
        <begin position="83"/>
        <end position="188"/>
    </location>
</feature>
<dbReference type="EMBL" id="BAAAPE010000016">
    <property type="protein sequence ID" value="GAA2095893.1"/>
    <property type="molecule type" value="Genomic_DNA"/>
</dbReference>
<dbReference type="SUPFAM" id="SSF55781">
    <property type="entry name" value="GAF domain-like"/>
    <property type="match status" value="1"/>
</dbReference>
<dbReference type="RefSeq" id="WP_344533334.1">
    <property type="nucleotide sequence ID" value="NZ_BAAAPE010000016.1"/>
</dbReference>
<comment type="caution">
    <text evidence="2">The sequence shown here is derived from an EMBL/GenBank/DDBJ whole genome shotgun (WGS) entry which is preliminary data.</text>
</comment>
<dbReference type="Proteomes" id="UP001500016">
    <property type="component" value="Unassembled WGS sequence"/>
</dbReference>